<feature type="transmembrane region" description="Helical" evidence="16">
    <location>
        <begin position="457"/>
        <end position="475"/>
    </location>
</feature>
<dbReference type="InterPro" id="IPR011640">
    <property type="entry name" value="Fe2_transport_prot_B_C"/>
</dbReference>
<feature type="binding site" evidence="15">
    <location>
        <position position="24"/>
    </location>
    <ligand>
        <name>Mg(2+)</name>
        <dbReference type="ChEBI" id="CHEBI:18420"/>
        <label>2</label>
    </ligand>
</feature>
<proteinExistence type="inferred from homology"/>
<evidence type="ECO:0000256" key="3">
    <source>
        <dbReference type="ARBA" id="ARBA00022475"/>
    </source>
</evidence>
<evidence type="ECO:0000256" key="1">
    <source>
        <dbReference type="ARBA" id="ARBA00004651"/>
    </source>
</evidence>
<evidence type="ECO:0000256" key="8">
    <source>
        <dbReference type="ARBA" id="ARBA00023004"/>
    </source>
</evidence>
<protein>
    <recommendedName>
        <fullName evidence="12 13">Ferrous iron transport protein B</fullName>
    </recommendedName>
</protein>
<dbReference type="InterPro" id="IPR027417">
    <property type="entry name" value="P-loop_NTPase"/>
</dbReference>
<dbReference type="GO" id="GO:0015093">
    <property type="term" value="F:ferrous iron transmembrane transporter activity"/>
    <property type="evidence" value="ECO:0007669"/>
    <property type="project" value="UniProtKB-UniRule"/>
</dbReference>
<feature type="binding site" evidence="14">
    <location>
        <begin position="58"/>
        <end position="61"/>
    </location>
    <ligand>
        <name>GTP</name>
        <dbReference type="ChEBI" id="CHEBI:37565"/>
        <label>1</label>
    </ligand>
</feature>
<keyword evidence="6 14" id="KW-0547">Nucleotide-binding</keyword>
<evidence type="ECO:0000256" key="2">
    <source>
        <dbReference type="ARBA" id="ARBA00022448"/>
    </source>
</evidence>
<keyword evidence="7 16" id="KW-1133">Transmembrane helix</keyword>
<feature type="transmembrane region" description="Helical" evidence="16">
    <location>
        <begin position="291"/>
        <end position="309"/>
    </location>
</feature>
<dbReference type="Gene3D" id="3.40.50.300">
    <property type="entry name" value="P-loop containing nucleotide triphosphate hydrolases"/>
    <property type="match status" value="1"/>
</dbReference>
<dbReference type="InterPro" id="IPR030389">
    <property type="entry name" value="G_FEOB_dom"/>
</dbReference>
<comment type="similarity">
    <text evidence="16">Belongs to the TRAFAC class TrmE-Era-EngA-EngB-Septin-like GTPase superfamily. FeoB GTPase (TC 9.A.8) family.</text>
</comment>
<keyword evidence="15" id="KW-0479">Metal-binding</keyword>
<dbReference type="Pfam" id="PF17910">
    <property type="entry name" value="FeoB_Cyto"/>
    <property type="match status" value="1"/>
</dbReference>
<dbReference type="Proteomes" id="UP000290588">
    <property type="component" value="Unassembled WGS sequence"/>
</dbReference>
<evidence type="ECO:0000256" key="12">
    <source>
        <dbReference type="ARBA" id="ARBA00031200"/>
    </source>
</evidence>
<evidence type="ECO:0000313" key="21">
    <source>
        <dbReference type="Proteomes" id="UP000290588"/>
    </source>
</evidence>
<evidence type="ECO:0000256" key="16">
    <source>
        <dbReference type="RuleBase" id="RU362098"/>
    </source>
</evidence>
<evidence type="ECO:0000256" key="5">
    <source>
        <dbReference type="ARBA" id="ARBA00022692"/>
    </source>
</evidence>
<evidence type="ECO:0000313" key="19">
    <source>
        <dbReference type="EMBL" id="RXI29091.1"/>
    </source>
</evidence>
<dbReference type="GO" id="GO:0046872">
    <property type="term" value="F:metal ion binding"/>
    <property type="evidence" value="ECO:0007669"/>
    <property type="project" value="UniProtKB-KW"/>
</dbReference>
<dbReference type="GO" id="GO:0005886">
    <property type="term" value="C:plasma membrane"/>
    <property type="evidence" value="ECO:0007669"/>
    <property type="project" value="UniProtKB-SubCell"/>
</dbReference>
<evidence type="ECO:0000256" key="13">
    <source>
        <dbReference type="NCBIfam" id="TIGR00437"/>
    </source>
</evidence>
<dbReference type="KEGG" id="aell:AELL_2165"/>
<keyword evidence="5 16" id="KW-0812">Transmembrane</keyword>
<feature type="transmembrane region" description="Helical" evidence="16">
    <location>
        <begin position="674"/>
        <end position="696"/>
    </location>
</feature>
<keyword evidence="20" id="KW-1185">Reference proteome</keyword>
<dbReference type="Pfam" id="PF07670">
    <property type="entry name" value="Gate"/>
    <property type="match status" value="2"/>
</dbReference>
<evidence type="ECO:0000256" key="14">
    <source>
        <dbReference type="PIRSR" id="PIRSR603373-1"/>
    </source>
</evidence>
<keyword evidence="10 14" id="KW-0342">GTP-binding</keyword>
<keyword evidence="11 16" id="KW-0472">Membrane</keyword>
<comment type="subcellular location">
    <subcellularLocation>
        <location evidence="16">Cell inner membrane</location>
        <topology evidence="16">Multi-pass membrane protein</topology>
    </subcellularLocation>
    <subcellularLocation>
        <location evidence="1">Cell membrane</location>
        <topology evidence="1">Multi-pass membrane protein</topology>
    </subcellularLocation>
</comment>
<keyword evidence="9" id="KW-0406">Ion transport</keyword>
<feature type="binding site" evidence="14">
    <location>
        <begin position="12"/>
        <end position="19"/>
    </location>
    <ligand>
        <name>GTP</name>
        <dbReference type="ChEBI" id="CHEBI:37565"/>
        <label>1</label>
    </ligand>
</feature>
<evidence type="ECO:0000256" key="7">
    <source>
        <dbReference type="ARBA" id="ARBA00022989"/>
    </source>
</evidence>
<dbReference type="InterPro" id="IPR011642">
    <property type="entry name" value="Gate_dom"/>
</dbReference>
<evidence type="ECO:0000256" key="4">
    <source>
        <dbReference type="ARBA" id="ARBA00022496"/>
    </source>
</evidence>
<dbReference type="PROSITE" id="PS51711">
    <property type="entry name" value="G_FEOB"/>
    <property type="match status" value="1"/>
</dbReference>
<feature type="binding site" evidence="15">
    <location>
        <position position="23"/>
    </location>
    <ligand>
        <name>Mg(2+)</name>
        <dbReference type="ChEBI" id="CHEBI:18420"/>
        <label>2</label>
    </ligand>
</feature>
<evidence type="ECO:0000259" key="17">
    <source>
        <dbReference type="PROSITE" id="PS51711"/>
    </source>
</evidence>
<dbReference type="RefSeq" id="WP_118917968.1">
    <property type="nucleotide sequence ID" value="NZ_CP032097.1"/>
</dbReference>
<dbReference type="AlphaFoldDB" id="A0A347UAC7"/>
<feature type="binding site" evidence="14">
    <location>
        <begin position="147"/>
        <end position="149"/>
    </location>
    <ligand>
        <name>GTP</name>
        <dbReference type="ChEBI" id="CHEBI:37565"/>
        <label>1</label>
    </ligand>
</feature>
<name>A0A347UAC7_9BACT</name>
<feature type="binding site" evidence="14">
    <location>
        <begin position="118"/>
        <end position="121"/>
    </location>
    <ligand>
        <name>GTP</name>
        <dbReference type="ChEBI" id="CHEBI:37565"/>
        <label>1</label>
    </ligand>
</feature>
<organism evidence="19 21">
    <name type="scientific">Arcobacter ellisii</name>
    <dbReference type="NCBI Taxonomy" id="913109"/>
    <lineage>
        <taxon>Bacteria</taxon>
        <taxon>Pseudomonadati</taxon>
        <taxon>Campylobacterota</taxon>
        <taxon>Epsilonproteobacteria</taxon>
        <taxon>Campylobacterales</taxon>
        <taxon>Arcobacteraceae</taxon>
        <taxon>Arcobacter</taxon>
    </lineage>
</organism>
<evidence type="ECO:0000313" key="20">
    <source>
        <dbReference type="Proteomes" id="UP000262582"/>
    </source>
</evidence>
<dbReference type="Pfam" id="PF02421">
    <property type="entry name" value="FeoB_N"/>
    <property type="match status" value="1"/>
</dbReference>
<dbReference type="PANTHER" id="PTHR43185">
    <property type="entry name" value="FERROUS IRON TRANSPORT PROTEIN B"/>
    <property type="match status" value="1"/>
</dbReference>
<dbReference type="InterPro" id="IPR041069">
    <property type="entry name" value="FeoB_Cyto"/>
</dbReference>
<dbReference type="InterPro" id="IPR050860">
    <property type="entry name" value="FeoB_GTPase"/>
</dbReference>
<dbReference type="Pfam" id="PF07664">
    <property type="entry name" value="FeoB_C"/>
    <property type="match status" value="1"/>
</dbReference>
<feature type="transmembrane region" description="Helical" evidence="16">
    <location>
        <begin position="347"/>
        <end position="371"/>
    </location>
</feature>
<evidence type="ECO:0000256" key="9">
    <source>
        <dbReference type="ARBA" id="ARBA00023065"/>
    </source>
</evidence>
<dbReference type="EMBL" id="CP032097">
    <property type="protein sequence ID" value="AXX95805.1"/>
    <property type="molecule type" value="Genomic_DNA"/>
</dbReference>
<gene>
    <name evidence="19" type="primary">feoB</name>
    <name evidence="18" type="ORF">AELL_2165</name>
    <name evidence="19" type="ORF">CP962_11950</name>
</gene>
<evidence type="ECO:0000256" key="10">
    <source>
        <dbReference type="ARBA" id="ARBA00023134"/>
    </source>
</evidence>
<dbReference type="EMBL" id="NXIG01000014">
    <property type="protein sequence ID" value="RXI29091.1"/>
    <property type="molecule type" value="Genomic_DNA"/>
</dbReference>
<evidence type="ECO:0000256" key="15">
    <source>
        <dbReference type="PIRSR" id="PIRSR603373-2"/>
    </source>
</evidence>
<accession>A0A347UAC7</accession>
<dbReference type="OrthoDB" id="9809127at2"/>
<keyword evidence="2 16" id="KW-0813">Transport</keyword>
<dbReference type="NCBIfam" id="TIGR00437">
    <property type="entry name" value="feoB"/>
    <property type="match status" value="1"/>
</dbReference>
<dbReference type="SUPFAM" id="SSF52540">
    <property type="entry name" value="P-loop containing nucleoside triphosphate hydrolases"/>
    <property type="match status" value="1"/>
</dbReference>
<evidence type="ECO:0000256" key="6">
    <source>
        <dbReference type="ARBA" id="ARBA00022741"/>
    </source>
</evidence>
<comment type="caution">
    <text evidence="16">Lacks conserved residue(s) required for the propagation of feature annotation.</text>
</comment>
<dbReference type="NCBIfam" id="TIGR00231">
    <property type="entry name" value="small_GTP"/>
    <property type="match status" value="1"/>
</dbReference>
<keyword evidence="3" id="KW-1003">Cell membrane</keyword>
<reference evidence="18 20" key="2">
    <citation type="submission" date="2018-08" db="EMBL/GenBank/DDBJ databases">
        <title>Complete genome of the Arcobacter ellisii type strain LMG 26155.</title>
        <authorList>
            <person name="Miller W.G."/>
            <person name="Yee E."/>
            <person name="Bono J.L."/>
        </authorList>
    </citation>
    <scope>NUCLEOTIDE SEQUENCE [LARGE SCALE GENOMIC DNA]</scope>
    <source>
        <strain evidence="18 20">LMG 26155</strain>
    </source>
</reference>
<evidence type="ECO:0000313" key="18">
    <source>
        <dbReference type="EMBL" id="AXX95805.1"/>
    </source>
</evidence>
<feature type="domain" description="FeoB-type G" evidence="17">
    <location>
        <begin position="5"/>
        <end position="167"/>
    </location>
</feature>
<feature type="transmembrane region" description="Helical" evidence="16">
    <location>
        <begin position="425"/>
        <end position="451"/>
    </location>
</feature>
<dbReference type="InterPro" id="IPR005225">
    <property type="entry name" value="Small_GTP-bd"/>
</dbReference>
<keyword evidence="4 16" id="KW-0410">Iron transport</keyword>
<feature type="binding site" evidence="15">
    <location>
        <position position="26"/>
    </location>
    <ligand>
        <name>Mg(2+)</name>
        <dbReference type="ChEBI" id="CHEBI:18420"/>
        <label>2</label>
    </ligand>
</feature>
<dbReference type="InterPro" id="IPR003373">
    <property type="entry name" value="Fe2_transport_prot-B"/>
</dbReference>
<dbReference type="GO" id="GO:0005525">
    <property type="term" value="F:GTP binding"/>
    <property type="evidence" value="ECO:0007669"/>
    <property type="project" value="UniProtKB-KW"/>
</dbReference>
<dbReference type="Proteomes" id="UP000262582">
    <property type="component" value="Chromosome"/>
</dbReference>
<sequence length="702" mass="79728">MQNKVITIALVGQPNVGKSMLINSLSNARLKVGNFSGVTVTKEEVFLEYKGYQIQIIDLPGAYSLNNYTLEEKVTKEFLDNSHYDIILNVLDSTNLQRNLFLTAELLALDKKMIIALNMSDEAQKESIMIDEVQLSKILGKPCIKTSAAKKIGIQKLLDEIVFKFENEKLPTKLFFSDVIEEEIETISKLLQECNYKTNQTYRQIAIKLLKEDTQTYRQLKEEPIWIKLQNLLTEAFKHLYIHYQTKNMEDIFNDEKFAFAKGATTETVKQSLKREKTLTEKFDSILIHKFFGLPIFLFLMWGLFQLTFEIGNIPMDLIDAFFASVIDKTKTVLGDNQLSSIIGDGVIAGVGSVILFLPNIMILFFGIALLETTGYMSRVAFLLDGFFHKFGLHGKSFIPLVTGFGCSVPAYMAARTLKNERDRLLTLFIIGFMSCGARLPIYVLFVGAFFGNQNAGNVLFLIYICGAILGLFAAKILKVIVFKSEDEPFVMEMPKYRVPSFKLIWHTVSNQALMYLKKAGTYILAASLLIWFASNYPKHLDVENDFNTKIELAQSEEEKINLQNELSLYNLENSYLGYLGKFSEPLFRPLGFDWKMSVALETGLAAKEIVVSTLSILYGLGSDNNETSDSLVEKIKNNIPFASAISFIVFVMIYLPCLAASMVFMREAGNWKYLWYLFIFTTSTAWIMSFITYNITKLLIN</sequence>
<evidence type="ECO:0000256" key="11">
    <source>
        <dbReference type="ARBA" id="ARBA00023136"/>
    </source>
</evidence>
<comment type="function">
    <text evidence="16">Probable transporter of a GTP-driven Fe(2+) uptake system.</text>
</comment>
<keyword evidence="8 16" id="KW-0408">Iron</keyword>
<feature type="transmembrane region" description="Helical" evidence="16">
    <location>
        <begin position="640"/>
        <end position="662"/>
    </location>
</feature>
<reference evidence="19 21" key="1">
    <citation type="submission" date="2017-09" db="EMBL/GenBank/DDBJ databases">
        <title>Genomics of the genus Arcobacter.</title>
        <authorList>
            <person name="Perez-Cataluna A."/>
            <person name="Figueras M.J."/>
            <person name="Salas-Masso N."/>
        </authorList>
    </citation>
    <scope>NUCLEOTIDE SEQUENCE [LARGE SCALE GENOMIC DNA]</scope>
    <source>
        <strain evidence="19 21">CECT 7837</strain>
    </source>
</reference>
<dbReference type="PANTHER" id="PTHR43185:SF1">
    <property type="entry name" value="FE(2+) TRANSPORTER FEOB"/>
    <property type="match status" value="1"/>
</dbReference>
<keyword evidence="15" id="KW-0460">Magnesium</keyword>
<dbReference type="CDD" id="cd01879">
    <property type="entry name" value="FeoB"/>
    <property type="match status" value="1"/>
</dbReference>
<dbReference type="Gene3D" id="1.10.287.1770">
    <property type="match status" value="1"/>
</dbReference>